<keyword evidence="1" id="KW-0805">Transcription regulation</keyword>
<dbReference type="InterPro" id="IPR009057">
    <property type="entry name" value="Homeodomain-like_sf"/>
</dbReference>
<dbReference type="Gene3D" id="1.10.10.60">
    <property type="entry name" value="Homeodomain-like"/>
    <property type="match status" value="2"/>
</dbReference>
<gene>
    <name evidence="5" type="ORF">Aphrodite1_0148</name>
</gene>
<reference evidence="6" key="1">
    <citation type="submission" date="2017-12" db="EMBL/GenBank/DDBJ databases">
        <title>Phage resistance in Vibrio sp. unravels a complex metabolic adaptation strategy.</title>
        <authorList>
            <person name="Skliros D."/>
            <person name="Kalatzis P.G."/>
            <person name="Katharios P."/>
            <person name="Flemetakis E."/>
        </authorList>
    </citation>
    <scope>NUCLEOTIDE SEQUENCE [LARGE SCALE GENOMIC DNA]</scope>
</reference>
<dbReference type="InterPro" id="IPR018060">
    <property type="entry name" value="HTH_AraC"/>
</dbReference>
<organism evidence="5 6">
    <name type="scientific">Vibrio phage Aphrodite1</name>
    <dbReference type="NCBI Taxonomy" id="2070057"/>
    <lineage>
        <taxon>Viruses</taxon>
        <taxon>Duplodnaviria</taxon>
        <taxon>Heunggongvirae</taxon>
        <taxon>Uroviricota</taxon>
        <taxon>Caudoviricetes</taxon>
        <taxon>Chimalliviridae</taxon>
        <taxon>Gorgonvirinae</taxon>
        <taxon>Aphroditevirus</taxon>
        <taxon>Aphroditevirus aphrodite1</taxon>
    </lineage>
</organism>
<dbReference type="PANTHER" id="PTHR43280:SF2">
    <property type="entry name" value="HTH-TYPE TRANSCRIPTIONAL REGULATOR EXSA"/>
    <property type="match status" value="1"/>
</dbReference>
<dbReference type="SUPFAM" id="SSF46689">
    <property type="entry name" value="Homeodomain-like"/>
    <property type="match status" value="2"/>
</dbReference>
<dbReference type="GO" id="GO:0043565">
    <property type="term" value="F:sequence-specific DNA binding"/>
    <property type="evidence" value="ECO:0007669"/>
    <property type="project" value="InterPro"/>
</dbReference>
<protein>
    <submittedName>
        <fullName evidence="5">Msm operon regulatory protein</fullName>
    </submittedName>
</protein>
<keyword evidence="6" id="KW-1185">Reference proteome</keyword>
<name>A0A2I7QHZ7_9CAUD</name>
<dbReference type="PROSITE" id="PS01124">
    <property type="entry name" value="HTH_ARAC_FAMILY_2"/>
    <property type="match status" value="2"/>
</dbReference>
<sequence>MSDKKSKELKKLKSAAKKYCLEPNASELVLKKTLFSLPKVIKMFRDAGEGSLYDYITHLKMLEAKKLLDDTDLNLTSISRAIGYADRKSLRENFIKQFGMYPLDYRNRPKTNDLAWDLFKSHPKLTVQRQTFLLDHVKKHYKDSDLSIQTLSDRFRLTHQDIDLIINHHYGSGLKQLLLDLRLNQAHAKLPNYYKSVRQLAEELGFLDFNYFVVKFERKYGMGPRRYQQHARL</sequence>
<evidence type="ECO:0000256" key="2">
    <source>
        <dbReference type="ARBA" id="ARBA00023125"/>
    </source>
</evidence>
<feature type="domain" description="HTH araC/xylS-type" evidence="4">
    <location>
        <begin position="42"/>
        <end position="108"/>
    </location>
</feature>
<feature type="domain" description="HTH araC/xylS-type" evidence="4">
    <location>
        <begin position="131"/>
        <end position="230"/>
    </location>
</feature>
<evidence type="ECO:0000256" key="1">
    <source>
        <dbReference type="ARBA" id="ARBA00023015"/>
    </source>
</evidence>
<evidence type="ECO:0000256" key="3">
    <source>
        <dbReference type="ARBA" id="ARBA00023163"/>
    </source>
</evidence>
<accession>A0A2I7QHZ7</accession>
<proteinExistence type="predicted"/>
<evidence type="ECO:0000259" key="4">
    <source>
        <dbReference type="PROSITE" id="PS01124"/>
    </source>
</evidence>
<dbReference type="PANTHER" id="PTHR43280">
    <property type="entry name" value="ARAC-FAMILY TRANSCRIPTIONAL REGULATOR"/>
    <property type="match status" value="1"/>
</dbReference>
<dbReference type="Proteomes" id="UP000240536">
    <property type="component" value="Segment"/>
</dbReference>
<dbReference type="EMBL" id="MG720308">
    <property type="protein sequence ID" value="AUR81017.1"/>
    <property type="molecule type" value="Genomic_DNA"/>
</dbReference>
<dbReference type="OrthoDB" id="31216at10239"/>
<keyword evidence="3" id="KW-0804">Transcription</keyword>
<dbReference type="SMART" id="SM00342">
    <property type="entry name" value="HTH_ARAC"/>
    <property type="match status" value="2"/>
</dbReference>
<dbReference type="Pfam" id="PF12833">
    <property type="entry name" value="HTH_18"/>
    <property type="match status" value="2"/>
</dbReference>
<dbReference type="GO" id="GO:0003700">
    <property type="term" value="F:DNA-binding transcription factor activity"/>
    <property type="evidence" value="ECO:0007669"/>
    <property type="project" value="InterPro"/>
</dbReference>
<evidence type="ECO:0000313" key="6">
    <source>
        <dbReference type="Proteomes" id="UP000240536"/>
    </source>
</evidence>
<evidence type="ECO:0000313" key="5">
    <source>
        <dbReference type="EMBL" id="AUR81017.1"/>
    </source>
</evidence>
<keyword evidence="2" id="KW-0238">DNA-binding</keyword>